<organism evidence="2 3">
    <name type="scientific">Prorocentrum cordatum</name>
    <dbReference type="NCBI Taxonomy" id="2364126"/>
    <lineage>
        <taxon>Eukaryota</taxon>
        <taxon>Sar</taxon>
        <taxon>Alveolata</taxon>
        <taxon>Dinophyceae</taxon>
        <taxon>Prorocentrales</taxon>
        <taxon>Prorocentraceae</taxon>
        <taxon>Prorocentrum</taxon>
    </lineage>
</organism>
<dbReference type="Gene3D" id="1.25.40.10">
    <property type="entry name" value="Tetratricopeptide repeat domain"/>
    <property type="match status" value="1"/>
</dbReference>
<dbReference type="InterPro" id="IPR011990">
    <property type="entry name" value="TPR-like_helical_dom_sf"/>
</dbReference>
<evidence type="ECO:0000256" key="1">
    <source>
        <dbReference type="SAM" id="MobiDB-lite"/>
    </source>
</evidence>
<protein>
    <submittedName>
        <fullName evidence="2">Uncharacterized protein</fullName>
    </submittedName>
</protein>
<sequence length="512" mass="56705">MAASEWISIVSPVECSPVVAAKQAGKQYAEVTAIQELKAKVGPPHLYTARAVFKSLKEDEHVTTLLEPSQVLSAFYDKFFSVVSQEELGLVIRHFRVRKCYNENFCRIQFSIADGFHIPLGGGQPGVSKLLMEQALVKALVHLGGPSDRQKWSAMQSTKIRDLVMLLRDAGQSGRYQTVDLILRRLIEGQLLKTDRDYDVVMRELSFQNRWREAFAMFDEREKRGLELSPRMRQAKLTISARARQWQATLHMFHDIKNRGVTIPVQQYNDVLMCLVDQRSRKWEQALEIFTEMEEYKRRDKASEGERAAPLCRARKASTPPAAAVGGCSAGLGPPLASREKFGERRAQALEVLGATAAEDGASQTSAARAAGSASLGILSRNAQARRNRVEARSHSGRRAPKPTSAATKILFVEYPRARSPVRAGWRKLRARALQHPDAHGASAIDPSPEGRVCGIAEARGGLGDRRLGPARRGQRVRRSQAVEGAGSVRLANHGARGQGRVPAVARRSWRP</sequence>
<name>A0ABN9RMF9_9DINO</name>
<dbReference type="EMBL" id="CAUYUJ010007003">
    <property type="protein sequence ID" value="CAK0819296.1"/>
    <property type="molecule type" value="Genomic_DNA"/>
</dbReference>
<reference evidence="2" key="1">
    <citation type="submission" date="2023-10" db="EMBL/GenBank/DDBJ databases">
        <authorList>
            <person name="Chen Y."/>
            <person name="Shah S."/>
            <person name="Dougan E. K."/>
            <person name="Thang M."/>
            <person name="Chan C."/>
        </authorList>
    </citation>
    <scope>NUCLEOTIDE SEQUENCE [LARGE SCALE GENOMIC DNA]</scope>
</reference>
<keyword evidence="3" id="KW-1185">Reference proteome</keyword>
<comment type="caution">
    <text evidence="2">The sequence shown here is derived from an EMBL/GenBank/DDBJ whole genome shotgun (WGS) entry which is preliminary data.</text>
</comment>
<feature type="compositionally biased region" description="Basic residues" evidence="1">
    <location>
        <begin position="469"/>
        <end position="479"/>
    </location>
</feature>
<accession>A0ABN9RMF9</accession>
<dbReference type="Proteomes" id="UP001189429">
    <property type="component" value="Unassembled WGS sequence"/>
</dbReference>
<proteinExistence type="predicted"/>
<feature type="region of interest" description="Disordered" evidence="1">
    <location>
        <begin position="465"/>
        <end position="512"/>
    </location>
</feature>
<evidence type="ECO:0000313" key="3">
    <source>
        <dbReference type="Proteomes" id="UP001189429"/>
    </source>
</evidence>
<feature type="compositionally biased region" description="Basic and acidic residues" evidence="1">
    <location>
        <begin position="298"/>
        <end position="307"/>
    </location>
</feature>
<feature type="region of interest" description="Disordered" evidence="1">
    <location>
        <begin position="298"/>
        <end position="330"/>
    </location>
</feature>
<gene>
    <name evidence="2" type="ORF">PCOR1329_LOCUS21323</name>
</gene>
<evidence type="ECO:0000313" key="2">
    <source>
        <dbReference type="EMBL" id="CAK0819296.1"/>
    </source>
</evidence>
<feature type="region of interest" description="Disordered" evidence="1">
    <location>
        <begin position="379"/>
        <end position="403"/>
    </location>
</feature>